<accession>A0ABQ5HBI7</accession>
<feature type="compositionally biased region" description="Basic and acidic residues" evidence="1">
    <location>
        <begin position="152"/>
        <end position="166"/>
    </location>
</feature>
<dbReference type="Proteomes" id="UP001151760">
    <property type="component" value="Unassembled WGS sequence"/>
</dbReference>
<dbReference type="EMBL" id="BQNB010019432">
    <property type="protein sequence ID" value="GJT85250.1"/>
    <property type="molecule type" value="Genomic_DNA"/>
</dbReference>
<keyword evidence="3" id="KW-1185">Reference proteome</keyword>
<evidence type="ECO:0000313" key="2">
    <source>
        <dbReference type="EMBL" id="GJT85250.1"/>
    </source>
</evidence>
<sequence>MPHPSQYFNRPRTSPEKMMREWMARQTEANERIKNQYLKKIPQTKPLPHTTNKKPKHEFVYQPPSIRNDNDKGDVKFIEEDEIKPIPTMSNSKPINSNSPTVSPFLKYCTVHIPNTNAKTFANDVLPNHVGDDELKSIDSVGTGKMKKKKDKGMPKEPNKEWKFNEKAVPHNEDDYHYQWHPTEIPHLNRIIKES</sequence>
<name>A0ABQ5HBI7_9ASTR</name>
<comment type="caution">
    <text evidence="2">The sequence shown here is derived from an EMBL/GenBank/DDBJ whole genome shotgun (WGS) entry which is preliminary data.</text>
</comment>
<gene>
    <name evidence="2" type="ORF">Tco_1066967</name>
</gene>
<organism evidence="2 3">
    <name type="scientific">Tanacetum coccineum</name>
    <dbReference type="NCBI Taxonomy" id="301880"/>
    <lineage>
        <taxon>Eukaryota</taxon>
        <taxon>Viridiplantae</taxon>
        <taxon>Streptophyta</taxon>
        <taxon>Embryophyta</taxon>
        <taxon>Tracheophyta</taxon>
        <taxon>Spermatophyta</taxon>
        <taxon>Magnoliopsida</taxon>
        <taxon>eudicotyledons</taxon>
        <taxon>Gunneridae</taxon>
        <taxon>Pentapetalae</taxon>
        <taxon>asterids</taxon>
        <taxon>campanulids</taxon>
        <taxon>Asterales</taxon>
        <taxon>Asteraceae</taxon>
        <taxon>Asteroideae</taxon>
        <taxon>Anthemideae</taxon>
        <taxon>Anthemidinae</taxon>
        <taxon>Tanacetum</taxon>
    </lineage>
</organism>
<evidence type="ECO:0000256" key="1">
    <source>
        <dbReference type="SAM" id="MobiDB-lite"/>
    </source>
</evidence>
<reference evidence="2" key="1">
    <citation type="journal article" date="2022" name="Int. J. Mol. Sci.">
        <title>Draft Genome of Tanacetum Coccineum: Genomic Comparison of Closely Related Tanacetum-Family Plants.</title>
        <authorList>
            <person name="Yamashiro T."/>
            <person name="Shiraishi A."/>
            <person name="Nakayama K."/>
            <person name="Satake H."/>
        </authorList>
    </citation>
    <scope>NUCLEOTIDE SEQUENCE</scope>
</reference>
<reference evidence="2" key="2">
    <citation type="submission" date="2022-01" db="EMBL/GenBank/DDBJ databases">
        <authorList>
            <person name="Yamashiro T."/>
            <person name="Shiraishi A."/>
            <person name="Satake H."/>
            <person name="Nakayama K."/>
        </authorList>
    </citation>
    <scope>NUCLEOTIDE SEQUENCE</scope>
</reference>
<evidence type="ECO:0000313" key="3">
    <source>
        <dbReference type="Proteomes" id="UP001151760"/>
    </source>
</evidence>
<feature type="region of interest" description="Disordered" evidence="1">
    <location>
        <begin position="40"/>
        <end position="72"/>
    </location>
</feature>
<proteinExistence type="predicted"/>
<protein>
    <submittedName>
        <fullName evidence="2">Uncharacterized protein</fullName>
    </submittedName>
</protein>
<feature type="region of interest" description="Disordered" evidence="1">
    <location>
        <begin position="143"/>
        <end position="166"/>
    </location>
</feature>